<organism evidence="1 2">
    <name type="scientific">Coniosporium uncinatum</name>
    <dbReference type="NCBI Taxonomy" id="93489"/>
    <lineage>
        <taxon>Eukaryota</taxon>
        <taxon>Fungi</taxon>
        <taxon>Dikarya</taxon>
        <taxon>Ascomycota</taxon>
        <taxon>Pezizomycotina</taxon>
        <taxon>Dothideomycetes</taxon>
        <taxon>Dothideomycetes incertae sedis</taxon>
        <taxon>Coniosporium</taxon>
    </lineage>
</organism>
<feature type="non-terminal residue" evidence="1">
    <location>
        <position position="279"/>
    </location>
</feature>
<sequence length="279" mass="30795">MTTPPLTIRNLTSLPLTLKLIERYASPDAEKHPVAKHFSHFTANITNFVNSTTPINLSSPGPTAKQLVENAESFERRDVDVSVEPWKSVDTGVGASERGQREVLRLTVEVEGERYRLDTPTPSSASQTLTPLIPSPRHELTAIFLPANNHLTIFSSTNLQSWMRELSDSSPLSALSIPGTHNSPTCHPALPSVRCQAVSPRTQLDNGVRFFDIRVQPQYPGDESKDQLVLVHGVFPISLTGNKYFRDLISQIRAFLDANPSETVVVSVKREGPGQHTDQ</sequence>
<keyword evidence="2" id="KW-1185">Reference proteome</keyword>
<proteinExistence type="predicted"/>
<name>A0ACC3DMH5_9PEZI</name>
<evidence type="ECO:0000313" key="2">
    <source>
        <dbReference type="Proteomes" id="UP001186974"/>
    </source>
</evidence>
<comment type="caution">
    <text evidence="1">The sequence shown here is derived from an EMBL/GenBank/DDBJ whole genome shotgun (WGS) entry which is preliminary data.</text>
</comment>
<reference evidence="1" key="1">
    <citation type="submission" date="2024-09" db="EMBL/GenBank/DDBJ databases">
        <title>Black Yeasts Isolated from many extreme environments.</title>
        <authorList>
            <person name="Coleine C."/>
            <person name="Stajich J.E."/>
            <person name="Selbmann L."/>
        </authorList>
    </citation>
    <scope>NUCLEOTIDE SEQUENCE</scope>
    <source>
        <strain evidence="1">CCFEE 5737</strain>
    </source>
</reference>
<dbReference type="EMBL" id="JAWDJW010002498">
    <property type="protein sequence ID" value="KAK3077793.1"/>
    <property type="molecule type" value="Genomic_DNA"/>
</dbReference>
<accession>A0ACC3DMH5</accession>
<evidence type="ECO:0000313" key="1">
    <source>
        <dbReference type="EMBL" id="KAK3077793.1"/>
    </source>
</evidence>
<gene>
    <name evidence="1" type="ORF">LTS18_009233</name>
</gene>
<protein>
    <submittedName>
        <fullName evidence="1">Uncharacterized protein</fullName>
    </submittedName>
</protein>
<dbReference type="Proteomes" id="UP001186974">
    <property type="component" value="Unassembled WGS sequence"/>
</dbReference>